<protein>
    <submittedName>
        <fullName evidence="2">Uncharacterized protein</fullName>
    </submittedName>
</protein>
<name>A0A6L2MF31_TANCI</name>
<comment type="caution">
    <text evidence="2">The sequence shown here is derived from an EMBL/GenBank/DDBJ whole genome shotgun (WGS) entry which is preliminary data.</text>
</comment>
<sequence>MTTPRPVPFLATTPRARVLISFVIISDSDDEITTLPIRPLPSSSDCIPTLSGYPLDGGDDSSNMDLSETVELLLAQTASTLVVHPPITQSLPTSPAFARRPGKEIPMPLGYRAAMDRWRAAQLSTWYPLLPSDLTSSSLPPSLLPSSSSPSIPLLPSSSFRAEYAKSRLEQSHNRQTGDGARTQRIDMTGQDIKALRAKAEAAEQ</sequence>
<dbReference type="AlphaFoldDB" id="A0A6L2MF31"/>
<accession>A0A6L2MF31</accession>
<gene>
    <name evidence="2" type="ORF">Tci_043082</name>
</gene>
<organism evidence="2">
    <name type="scientific">Tanacetum cinerariifolium</name>
    <name type="common">Dalmatian daisy</name>
    <name type="synonym">Chrysanthemum cinerariifolium</name>
    <dbReference type="NCBI Taxonomy" id="118510"/>
    <lineage>
        <taxon>Eukaryota</taxon>
        <taxon>Viridiplantae</taxon>
        <taxon>Streptophyta</taxon>
        <taxon>Embryophyta</taxon>
        <taxon>Tracheophyta</taxon>
        <taxon>Spermatophyta</taxon>
        <taxon>Magnoliopsida</taxon>
        <taxon>eudicotyledons</taxon>
        <taxon>Gunneridae</taxon>
        <taxon>Pentapetalae</taxon>
        <taxon>asterids</taxon>
        <taxon>campanulids</taxon>
        <taxon>Asterales</taxon>
        <taxon>Asteraceae</taxon>
        <taxon>Asteroideae</taxon>
        <taxon>Anthemideae</taxon>
        <taxon>Anthemidinae</taxon>
        <taxon>Tanacetum</taxon>
    </lineage>
</organism>
<dbReference type="EMBL" id="BKCJ010006243">
    <property type="protein sequence ID" value="GEU71104.1"/>
    <property type="molecule type" value="Genomic_DNA"/>
</dbReference>
<reference evidence="2" key="1">
    <citation type="journal article" date="2019" name="Sci. Rep.">
        <title>Draft genome of Tanacetum cinerariifolium, the natural source of mosquito coil.</title>
        <authorList>
            <person name="Yamashiro T."/>
            <person name="Shiraishi A."/>
            <person name="Satake H."/>
            <person name="Nakayama K."/>
        </authorList>
    </citation>
    <scope>NUCLEOTIDE SEQUENCE</scope>
</reference>
<feature type="compositionally biased region" description="Basic and acidic residues" evidence="1">
    <location>
        <begin position="164"/>
        <end position="173"/>
    </location>
</feature>
<proteinExistence type="predicted"/>
<evidence type="ECO:0000256" key="1">
    <source>
        <dbReference type="SAM" id="MobiDB-lite"/>
    </source>
</evidence>
<feature type="region of interest" description="Disordered" evidence="1">
    <location>
        <begin position="164"/>
        <end position="192"/>
    </location>
</feature>
<evidence type="ECO:0000313" key="2">
    <source>
        <dbReference type="EMBL" id="GEU71104.1"/>
    </source>
</evidence>